<dbReference type="AlphaFoldDB" id="A0A7W3LZM6"/>
<proteinExistence type="predicted"/>
<accession>A0A7W3LZM6</accession>
<dbReference type="Proteomes" id="UP000572680">
    <property type="component" value="Unassembled WGS sequence"/>
</dbReference>
<name>A0A7W3LZM6_ACTNM</name>
<keyword evidence="2" id="KW-1185">Reference proteome</keyword>
<reference evidence="1 2" key="1">
    <citation type="submission" date="2020-08" db="EMBL/GenBank/DDBJ databases">
        <title>Genomic Encyclopedia of Type Strains, Phase IV (KMG-IV): sequencing the most valuable type-strain genomes for metagenomic binning, comparative biology and taxonomic classification.</title>
        <authorList>
            <person name="Goeker M."/>
        </authorList>
    </citation>
    <scope>NUCLEOTIDE SEQUENCE [LARGE SCALE GENOMIC DNA]</scope>
    <source>
        <strain evidence="1 2">DSM 44197</strain>
    </source>
</reference>
<comment type="caution">
    <text evidence="1">The sequence shown here is derived from an EMBL/GenBank/DDBJ whole genome shotgun (WGS) entry which is preliminary data.</text>
</comment>
<protein>
    <submittedName>
        <fullName evidence="1">Uncharacterized protein</fullName>
    </submittedName>
</protein>
<organism evidence="1 2">
    <name type="scientific">Actinomadura namibiensis</name>
    <dbReference type="NCBI Taxonomy" id="182080"/>
    <lineage>
        <taxon>Bacteria</taxon>
        <taxon>Bacillati</taxon>
        <taxon>Actinomycetota</taxon>
        <taxon>Actinomycetes</taxon>
        <taxon>Streptosporangiales</taxon>
        <taxon>Thermomonosporaceae</taxon>
        <taxon>Actinomadura</taxon>
    </lineage>
</organism>
<evidence type="ECO:0000313" key="2">
    <source>
        <dbReference type="Proteomes" id="UP000572680"/>
    </source>
</evidence>
<sequence>MGIGVSEALILLVALGAAAALVVAITLATRRR</sequence>
<dbReference type="EMBL" id="JACJIA010000020">
    <property type="protein sequence ID" value="MBA8957120.1"/>
    <property type="molecule type" value="Genomic_DNA"/>
</dbReference>
<gene>
    <name evidence="1" type="ORF">HNR61_008811</name>
</gene>
<evidence type="ECO:0000313" key="1">
    <source>
        <dbReference type="EMBL" id="MBA8957120.1"/>
    </source>
</evidence>